<feature type="compositionally biased region" description="Basic and acidic residues" evidence="1">
    <location>
        <begin position="44"/>
        <end position="64"/>
    </location>
</feature>
<accession>X6N434</accession>
<evidence type="ECO:0000256" key="2">
    <source>
        <dbReference type="SAM" id="Phobius"/>
    </source>
</evidence>
<keyword evidence="2" id="KW-1133">Transmembrane helix</keyword>
<dbReference type="EMBL" id="ASPP01012541">
    <property type="protein sequence ID" value="ETO20504.1"/>
    <property type="molecule type" value="Genomic_DNA"/>
</dbReference>
<feature type="compositionally biased region" description="Basic and acidic residues" evidence="1">
    <location>
        <begin position="1"/>
        <end position="25"/>
    </location>
</feature>
<keyword evidence="2" id="KW-0812">Transmembrane</keyword>
<proteinExistence type="predicted"/>
<gene>
    <name evidence="3" type="ORF">RFI_16712</name>
</gene>
<feature type="region of interest" description="Disordered" evidence="1">
    <location>
        <begin position="1"/>
        <end position="70"/>
    </location>
</feature>
<comment type="caution">
    <text evidence="3">The sequence shown here is derived from an EMBL/GenBank/DDBJ whole genome shotgun (WGS) entry which is preliminary data.</text>
</comment>
<dbReference type="AlphaFoldDB" id="X6N434"/>
<dbReference type="Proteomes" id="UP000023152">
    <property type="component" value="Unassembled WGS sequence"/>
</dbReference>
<keyword evidence="4" id="KW-1185">Reference proteome</keyword>
<evidence type="ECO:0000313" key="3">
    <source>
        <dbReference type="EMBL" id="ETO20504.1"/>
    </source>
</evidence>
<organism evidence="3 4">
    <name type="scientific">Reticulomyxa filosa</name>
    <dbReference type="NCBI Taxonomy" id="46433"/>
    <lineage>
        <taxon>Eukaryota</taxon>
        <taxon>Sar</taxon>
        <taxon>Rhizaria</taxon>
        <taxon>Retaria</taxon>
        <taxon>Foraminifera</taxon>
        <taxon>Monothalamids</taxon>
        <taxon>Reticulomyxidae</taxon>
        <taxon>Reticulomyxa</taxon>
    </lineage>
</organism>
<feature type="transmembrane region" description="Helical" evidence="2">
    <location>
        <begin position="84"/>
        <end position="104"/>
    </location>
</feature>
<sequence>MRFDLIPRWRPKTKTDSTSADRSDNVRTLYPTGSAPFVDLHSPPLEDKSDIEASEQGEQKKYRDGTGSTPAEKKCRIRLLFKHVLIAMIALILACYQLGHYVLYNSHYVLCSYHRGFCFPLHHLFGEYEAYYDKNTKRYHYKNLRSDVKQSENNKTIQWMNQLRAKKCATNRPTFNPNLLLKKRLCSHDVQYVVLLTSLFDSTSKYFFHTLDAHHYVFPVPLFKSAIQEQWLSFSSNDGQRLSIDKDFAAIQQHIKRAVDNKIEAITKVSDDTASAGNSFEIDKCFFLKSQKVEPVLSDTQKSFKLSFLISVPIELFQGEKDGASPLLDLWVEWLHCNEITVLHYQPDNLLHGFEAFYQIHVKDMEQHKKGQHTEAASKDNLMKQYVYSLQTLHHYARKRMQFYPFGIKLQHVFYEDLIKHSREVYWNSLQAFLGIPSENLHNSVFKHRIWHYTMPYQDCYSQFTDWDKFKTLIGNTHTYYSCETFLFV</sequence>
<evidence type="ECO:0000256" key="1">
    <source>
        <dbReference type="SAM" id="MobiDB-lite"/>
    </source>
</evidence>
<keyword evidence="2" id="KW-0472">Membrane</keyword>
<evidence type="ECO:0000313" key="4">
    <source>
        <dbReference type="Proteomes" id="UP000023152"/>
    </source>
</evidence>
<name>X6N434_RETFI</name>
<reference evidence="3 4" key="1">
    <citation type="journal article" date="2013" name="Curr. Biol.">
        <title>The Genome of the Foraminiferan Reticulomyxa filosa.</title>
        <authorList>
            <person name="Glockner G."/>
            <person name="Hulsmann N."/>
            <person name="Schleicher M."/>
            <person name="Noegel A.A."/>
            <person name="Eichinger L."/>
            <person name="Gallinger C."/>
            <person name="Pawlowski J."/>
            <person name="Sierra R."/>
            <person name="Euteneuer U."/>
            <person name="Pillet L."/>
            <person name="Moustafa A."/>
            <person name="Platzer M."/>
            <person name="Groth M."/>
            <person name="Szafranski K."/>
            <person name="Schliwa M."/>
        </authorList>
    </citation>
    <scope>NUCLEOTIDE SEQUENCE [LARGE SCALE GENOMIC DNA]</scope>
</reference>
<protein>
    <submittedName>
        <fullName evidence="3">Uncharacterized protein</fullName>
    </submittedName>
</protein>